<keyword evidence="1" id="KW-0732">Signal</keyword>
<dbReference type="KEGG" id="tfa:BW733_00350"/>
<protein>
    <recommendedName>
        <fullName evidence="4">Lipoprotein</fullName>
    </recommendedName>
</protein>
<reference evidence="2 3" key="1">
    <citation type="journal article" date="2008" name="Int. J. Syst. Evol. Microbiol.">
        <title>Tessaracoccus flavescens sp. nov., isolated from marine sediment.</title>
        <authorList>
            <person name="Lee D.W."/>
            <person name="Lee S.D."/>
        </authorList>
    </citation>
    <scope>NUCLEOTIDE SEQUENCE [LARGE SCALE GENOMIC DNA]</scope>
    <source>
        <strain evidence="2 3">SST-39T</strain>
    </source>
</reference>
<proteinExistence type="predicted"/>
<evidence type="ECO:0008006" key="4">
    <source>
        <dbReference type="Google" id="ProtNLM"/>
    </source>
</evidence>
<sequence length="143" mass="14521">MLIQRRSRIVGPLTVCVVAAAALAGCSGGVTLNDVGDVVLVTDAGFLTGDDPSIQGTVAVTDARCIGITDTTQGATYPTVWPRGTSLVDGAGITIAISGVGVRRLGDQVDGAGGYYGVGKRPVLDEVADRCAWEGEVIGVRFG</sequence>
<evidence type="ECO:0000313" key="2">
    <source>
        <dbReference type="EMBL" id="AQP49516.1"/>
    </source>
</evidence>
<dbReference type="EMBL" id="CP019607">
    <property type="protein sequence ID" value="AQP49516.1"/>
    <property type="molecule type" value="Genomic_DNA"/>
</dbReference>
<feature type="chain" id="PRO_5039331220" description="Lipoprotein" evidence="1">
    <location>
        <begin position="25"/>
        <end position="143"/>
    </location>
</feature>
<name>A0A1Q2CTT9_9ACTN</name>
<dbReference type="STRING" id="399497.BW733_00350"/>
<evidence type="ECO:0000256" key="1">
    <source>
        <dbReference type="SAM" id="SignalP"/>
    </source>
</evidence>
<evidence type="ECO:0000313" key="3">
    <source>
        <dbReference type="Proteomes" id="UP000188235"/>
    </source>
</evidence>
<dbReference type="Proteomes" id="UP000188235">
    <property type="component" value="Chromosome"/>
</dbReference>
<keyword evidence="3" id="KW-1185">Reference proteome</keyword>
<accession>A0A1Q2CTT9</accession>
<dbReference type="PROSITE" id="PS51257">
    <property type="entry name" value="PROKAR_LIPOPROTEIN"/>
    <property type="match status" value="1"/>
</dbReference>
<dbReference type="AlphaFoldDB" id="A0A1Q2CTT9"/>
<organism evidence="2 3">
    <name type="scientific">Tessaracoccus flavescens</name>
    <dbReference type="NCBI Taxonomy" id="399497"/>
    <lineage>
        <taxon>Bacteria</taxon>
        <taxon>Bacillati</taxon>
        <taxon>Actinomycetota</taxon>
        <taxon>Actinomycetes</taxon>
        <taxon>Propionibacteriales</taxon>
        <taxon>Propionibacteriaceae</taxon>
        <taxon>Tessaracoccus</taxon>
    </lineage>
</organism>
<feature type="signal peptide" evidence="1">
    <location>
        <begin position="1"/>
        <end position="24"/>
    </location>
</feature>
<gene>
    <name evidence="2" type="ORF">BW733_00350</name>
</gene>